<dbReference type="SUPFAM" id="SSF51735">
    <property type="entry name" value="NAD(P)-binding Rossmann-fold domains"/>
    <property type="match status" value="1"/>
</dbReference>
<feature type="domain" description="D-isomer specific 2-hydroxyacid dehydrogenase NAD-binding" evidence="3">
    <location>
        <begin position="109"/>
        <end position="275"/>
    </location>
</feature>
<evidence type="ECO:0000313" key="5">
    <source>
        <dbReference type="Proteomes" id="UP001183176"/>
    </source>
</evidence>
<keyword evidence="2" id="KW-0520">NAD</keyword>
<dbReference type="PANTHER" id="PTHR43333:SF1">
    <property type="entry name" value="D-ISOMER SPECIFIC 2-HYDROXYACID DEHYDROGENASE NAD-BINDING DOMAIN-CONTAINING PROTEIN"/>
    <property type="match status" value="1"/>
</dbReference>
<comment type="caution">
    <text evidence="4">The sequence shown here is derived from an EMBL/GenBank/DDBJ whole genome shotgun (WGS) entry which is preliminary data.</text>
</comment>
<dbReference type="Gene3D" id="3.40.50.720">
    <property type="entry name" value="NAD(P)-binding Rossmann-like Domain"/>
    <property type="match status" value="2"/>
</dbReference>
<evidence type="ECO:0000259" key="3">
    <source>
        <dbReference type="Pfam" id="PF02826"/>
    </source>
</evidence>
<dbReference type="SUPFAM" id="SSF52283">
    <property type="entry name" value="Formate/glycerate dehydrogenase catalytic domain-like"/>
    <property type="match status" value="1"/>
</dbReference>
<dbReference type="EMBL" id="JAVREH010000001">
    <property type="protein sequence ID" value="MDT0259864.1"/>
    <property type="molecule type" value="Genomic_DNA"/>
</dbReference>
<keyword evidence="5" id="KW-1185">Reference proteome</keyword>
<dbReference type="Pfam" id="PF02826">
    <property type="entry name" value="2-Hacid_dh_C"/>
    <property type="match status" value="1"/>
</dbReference>
<protein>
    <submittedName>
        <fullName evidence="4">2-hydroxyacid dehydrogenase</fullName>
    </submittedName>
</protein>
<dbReference type="Proteomes" id="UP001183176">
    <property type="component" value="Unassembled WGS sequence"/>
</dbReference>
<evidence type="ECO:0000256" key="1">
    <source>
        <dbReference type="ARBA" id="ARBA00023002"/>
    </source>
</evidence>
<dbReference type="InterPro" id="IPR036291">
    <property type="entry name" value="NAD(P)-bd_dom_sf"/>
</dbReference>
<evidence type="ECO:0000313" key="4">
    <source>
        <dbReference type="EMBL" id="MDT0259864.1"/>
    </source>
</evidence>
<reference evidence="5" key="1">
    <citation type="submission" date="2023-07" db="EMBL/GenBank/DDBJ databases">
        <title>30 novel species of actinomycetes from the DSMZ collection.</title>
        <authorList>
            <person name="Nouioui I."/>
        </authorList>
    </citation>
    <scope>NUCLEOTIDE SEQUENCE [LARGE SCALE GENOMIC DNA]</scope>
    <source>
        <strain evidence="5">DSM 44399</strain>
    </source>
</reference>
<gene>
    <name evidence="4" type="ORF">RM423_00485</name>
</gene>
<evidence type="ECO:0000256" key="2">
    <source>
        <dbReference type="ARBA" id="ARBA00023027"/>
    </source>
</evidence>
<dbReference type="RefSeq" id="WP_311421023.1">
    <property type="nucleotide sequence ID" value="NZ_JAVREH010000001.1"/>
</dbReference>
<dbReference type="InterPro" id="IPR029753">
    <property type="entry name" value="D-isomer_DH_CS"/>
</dbReference>
<sequence>MRRLCVPSAAILDRVRAVAPDLELAESALVWQDAATPPADVAEIEFWVPPFLGTDQDAARAAVAQMPNLKVIQTQSAGVDVVLPIVPEGVSLCDARGVHGSSTSEWALTAILSVLREFPRFERARQARHWDQTATDELAGKRVLIIGAGDVGRQLGRRLSACDATPVFVARTARDDVHSMTELPQLLPEADVVVLIVPKTSETIGMVDAAFLARLRDGALVVNAARGPVVDTDALLAELQSGRLRAALDVVEPEPLPADHPLWAAPNLLITPHVGGAVPGLPGRFAELLVAQLRRFGKGEPLENVVVGEY</sequence>
<accession>A0ABU2J5S7</accession>
<dbReference type="InterPro" id="IPR006140">
    <property type="entry name" value="D-isomer_DH_NAD-bd"/>
</dbReference>
<organism evidence="4 5">
    <name type="scientific">Jatrophihabitans lederbergiae</name>
    <dbReference type="NCBI Taxonomy" id="3075547"/>
    <lineage>
        <taxon>Bacteria</taxon>
        <taxon>Bacillati</taxon>
        <taxon>Actinomycetota</taxon>
        <taxon>Actinomycetes</taxon>
        <taxon>Jatrophihabitantales</taxon>
        <taxon>Jatrophihabitantaceae</taxon>
        <taxon>Jatrophihabitans</taxon>
    </lineage>
</organism>
<dbReference type="PROSITE" id="PS00671">
    <property type="entry name" value="D_2_HYDROXYACID_DH_3"/>
    <property type="match status" value="1"/>
</dbReference>
<dbReference type="CDD" id="cd12166">
    <property type="entry name" value="2-Hacid_dh_7"/>
    <property type="match status" value="1"/>
</dbReference>
<dbReference type="PROSITE" id="PS00670">
    <property type="entry name" value="D_2_HYDROXYACID_DH_2"/>
    <property type="match status" value="1"/>
</dbReference>
<proteinExistence type="predicted"/>
<dbReference type="PANTHER" id="PTHR43333">
    <property type="entry name" value="2-HACID_DH_C DOMAIN-CONTAINING PROTEIN"/>
    <property type="match status" value="1"/>
</dbReference>
<name>A0ABU2J5S7_9ACTN</name>
<keyword evidence="1" id="KW-0560">Oxidoreductase</keyword>